<dbReference type="GO" id="GO:0005509">
    <property type="term" value="F:calcium ion binding"/>
    <property type="evidence" value="ECO:0007669"/>
    <property type="project" value="InterPro"/>
</dbReference>
<dbReference type="Pfam" id="PF00353">
    <property type="entry name" value="HemolysinCabind"/>
    <property type="match status" value="2"/>
</dbReference>
<evidence type="ECO:0008006" key="2">
    <source>
        <dbReference type="Google" id="ProtNLM"/>
    </source>
</evidence>
<dbReference type="InterPro" id="IPR001343">
    <property type="entry name" value="Hemolysn_Ca-bd"/>
</dbReference>
<dbReference type="InterPro" id="IPR011049">
    <property type="entry name" value="Serralysin-like_metalloprot_C"/>
</dbReference>
<protein>
    <recommendedName>
        <fullName evidence="2">Calcium-binding protein</fullName>
    </recommendedName>
</protein>
<organism evidence="1">
    <name type="scientific">marine metagenome</name>
    <dbReference type="NCBI Taxonomy" id="408172"/>
    <lineage>
        <taxon>unclassified sequences</taxon>
        <taxon>metagenomes</taxon>
        <taxon>ecological metagenomes</taxon>
    </lineage>
</organism>
<dbReference type="EMBL" id="UINC01143475">
    <property type="protein sequence ID" value="SVD32420.1"/>
    <property type="molecule type" value="Genomic_DNA"/>
</dbReference>
<sequence length="293" mass="30126">DMGAGDDSISIMATGSNGTPTIANLDLAKLDGGAGTDTLKFEESGSNTTELTLTTGGATNFENIVGTSGSETIKGDANNNILTGGNGGEDTIYGYDGDDVLVGNGTSVNMLSDPNQSYAVFGDGTFGLTWVDNQYNDQQDSYWNNSDYTDGNTLYGGAGDDALFGGYGDDTLDGGTGSDILTGGNGNDTFVIRTGDGSTNVEDADIVTDFGENGTDLIGLDNGLTFDQLTIEQGTGTYATKKNNINNVLIKVTATGEVLLVLHAGGGLSASDITDLDFTEVDIPDSSKPLEDN</sequence>
<dbReference type="InterPro" id="IPR018511">
    <property type="entry name" value="Hemolysin-typ_Ca-bd_CS"/>
</dbReference>
<evidence type="ECO:0000313" key="1">
    <source>
        <dbReference type="EMBL" id="SVD32420.1"/>
    </source>
</evidence>
<feature type="non-terminal residue" evidence="1">
    <location>
        <position position="293"/>
    </location>
</feature>
<reference evidence="1" key="1">
    <citation type="submission" date="2018-05" db="EMBL/GenBank/DDBJ databases">
        <authorList>
            <person name="Lanie J.A."/>
            <person name="Ng W.-L."/>
            <person name="Kazmierczak K.M."/>
            <person name="Andrzejewski T.M."/>
            <person name="Davidsen T.M."/>
            <person name="Wayne K.J."/>
            <person name="Tettelin H."/>
            <person name="Glass J.I."/>
            <person name="Rusch D."/>
            <person name="Podicherti R."/>
            <person name="Tsui H.-C.T."/>
            <person name="Winkler M.E."/>
        </authorList>
    </citation>
    <scope>NUCLEOTIDE SEQUENCE</scope>
</reference>
<dbReference type="SUPFAM" id="SSF51120">
    <property type="entry name" value="beta-Roll"/>
    <property type="match status" value="1"/>
</dbReference>
<name>A0A382UDS6_9ZZZZ</name>
<dbReference type="PROSITE" id="PS00330">
    <property type="entry name" value="HEMOLYSIN_CALCIUM"/>
    <property type="match status" value="2"/>
</dbReference>
<dbReference type="PRINTS" id="PR00313">
    <property type="entry name" value="CABNDNGRPT"/>
</dbReference>
<dbReference type="Gene3D" id="2.150.10.10">
    <property type="entry name" value="Serralysin-like metalloprotease, C-terminal"/>
    <property type="match status" value="2"/>
</dbReference>
<dbReference type="AlphaFoldDB" id="A0A382UDS6"/>
<feature type="non-terminal residue" evidence="1">
    <location>
        <position position="1"/>
    </location>
</feature>
<accession>A0A382UDS6</accession>
<proteinExistence type="predicted"/>
<gene>
    <name evidence="1" type="ORF">METZ01_LOCUS385274</name>
</gene>